<dbReference type="AlphaFoldDB" id="A0A5B7I2D8"/>
<dbReference type="OrthoDB" id="6932368at2759"/>
<gene>
    <name evidence="1" type="ORF">E2C01_069504</name>
</gene>
<evidence type="ECO:0000313" key="2">
    <source>
        <dbReference type="Proteomes" id="UP000324222"/>
    </source>
</evidence>
<keyword evidence="2" id="KW-1185">Reference proteome</keyword>
<evidence type="ECO:0000313" key="1">
    <source>
        <dbReference type="EMBL" id="MPC75118.1"/>
    </source>
</evidence>
<sequence>MAYDLLAGNGTPILTYGAQTRRVALLPSSHFPWAFVVADVKQANLGMDFVAAHDLLFDPRRRCLLHQPSATIIHAEPCAQPTLSLRTLRQATQFEALLQEFPLLTSPQFAPPRVQHGVQHSIVTAGPPVLRSAPAAALGKSSRCAQGV</sequence>
<dbReference type="Proteomes" id="UP000324222">
    <property type="component" value="Unassembled WGS sequence"/>
</dbReference>
<name>A0A5B7I2D8_PORTR</name>
<organism evidence="1 2">
    <name type="scientific">Portunus trituberculatus</name>
    <name type="common">Swimming crab</name>
    <name type="synonym">Neptunus trituberculatus</name>
    <dbReference type="NCBI Taxonomy" id="210409"/>
    <lineage>
        <taxon>Eukaryota</taxon>
        <taxon>Metazoa</taxon>
        <taxon>Ecdysozoa</taxon>
        <taxon>Arthropoda</taxon>
        <taxon>Crustacea</taxon>
        <taxon>Multicrustacea</taxon>
        <taxon>Malacostraca</taxon>
        <taxon>Eumalacostraca</taxon>
        <taxon>Eucarida</taxon>
        <taxon>Decapoda</taxon>
        <taxon>Pleocyemata</taxon>
        <taxon>Brachyura</taxon>
        <taxon>Eubrachyura</taxon>
        <taxon>Portunoidea</taxon>
        <taxon>Portunidae</taxon>
        <taxon>Portuninae</taxon>
        <taxon>Portunus</taxon>
    </lineage>
</organism>
<reference evidence="1 2" key="1">
    <citation type="submission" date="2019-05" db="EMBL/GenBank/DDBJ databases">
        <title>Another draft genome of Portunus trituberculatus and its Hox gene families provides insights of decapod evolution.</title>
        <authorList>
            <person name="Jeong J.-H."/>
            <person name="Song I."/>
            <person name="Kim S."/>
            <person name="Choi T."/>
            <person name="Kim D."/>
            <person name="Ryu S."/>
            <person name="Kim W."/>
        </authorList>
    </citation>
    <scope>NUCLEOTIDE SEQUENCE [LARGE SCALE GENOMIC DNA]</scope>
    <source>
        <tissue evidence="1">Muscle</tissue>
    </source>
</reference>
<protein>
    <submittedName>
        <fullName evidence="1">Uncharacterized protein</fullName>
    </submittedName>
</protein>
<accession>A0A5B7I2D8</accession>
<dbReference type="EMBL" id="VSRR010040409">
    <property type="protein sequence ID" value="MPC75118.1"/>
    <property type="molecule type" value="Genomic_DNA"/>
</dbReference>
<proteinExistence type="predicted"/>
<comment type="caution">
    <text evidence="1">The sequence shown here is derived from an EMBL/GenBank/DDBJ whole genome shotgun (WGS) entry which is preliminary data.</text>
</comment>